<sequence>MSSSARDEEEEDSKPAVAPLFVTLKVVDQKQNLVRHTIRTTDKLQAVLDMYYSKVPGVEYGSGTFHFDAVRVVGWRTPAELEMEDGDVIDFFERQEGGGLALAA</sequence>
<dbReference type="GO" id="GO:0044389">
    <property type="term" value="F:ubiquitin-like protein ligase binding"/>
    <property type="evidence" value="ECO:0000318"/>
    <property type="project" value="GO_Central"/>
</dbReference>
<evidence type="ECO:0008006" key="3">
    <source>
        <dbReference type="Google" id="ProtNLM"/>
    </source>
</evidence>
<dbReference type="PANTHER" id="PTHR10562">
    <property type="entry name" value="SMALL UBIQUITIN-RELATED MODIFIER"/>
    <property type="match status" value="1"/>
</dbReference>
<organism evidence="1">
    <name type="scientific">Triticum aestivum</name>
    <name type="common">Wheat</name>
    <dbReference type="NCBI Taxonomy" id="4565"/>
    <lineage>
        <taxon>Eukaryota</taxon>
        <taxon>Viridiplantae</taxon>
        <taxon>Streptophyta</taxon>
        <taxon>Embryophyta</taxon>
        <taxon>Tracheophyta</taxon>
        <taxon>Spermatophyta</taxon>
        <taxon>Magnoliopsida</taxon>
        <taxon>Liliopsida</taxon>
        <taxon>Poales</taxon>
        <taxon>Poaceae</taxon>
        <taxon>BOP clade</taxon>
        <taxon>Pooideae</taxon>
        <taxon>Triticodae</taxon>
        <taxon>Triticeae</taxon>
        <taxon>Triticinae</taxon>
        <taxon>Triticum</taxon>
    </lineage>
</organism>
<reference evidence="1" key="1">
    <citation type="submission" date="2018-08" db="EMBL/GenBank/DDBJ databases">
        <authorList>
            <person name="Rossello M."/>
        </authorList>
    </citation>
    <scope>NUCLEOTIDE SEQUENCE [LARGE SCALE GENOMIC DNA]</scope>
    <source>
        <strain evidence="1">cv. Chinese Spring</strain>
    </source>
</reference>
<dbReference type="Gramene" id="TraesCLE_scaffold_032405_01G000200.1">
    <property type="protein sequence ID" value="TraesCLE_scaffold_032405_01G000200.1"/>
    <property type="gene ID" value="TraesCLE_scaffold_032405_01G000200"/>
</dbReference>
<keyword evidence="2" id="KW-1185">Reference proteome</keyword>
<dbReference type="EnsemblPlants" id="TraesCS4A02G387400.1">
    <property type="protein sequence ID" value="TraesCS4A02G387400.1.cds1"/>
    <property type="gene ID" value="TraesCS4A02G387400"/>
</dbReference>
<proteinExistence type="predicted"/>
<evidence type="ECO:0000313" key="2">
    <source>
        <dbReference type="Proteomes" id="UP000019116"/>
    </source>
</evidence>
<dbReference type="OrthoDB" id="442921at2759"/>
<dbReference type="STRING" id="4565.A0A3B6I0M8"/>
<dbReference type="Gramene" id="TraesROB_scaffold_026259_01G000200.1">
    <property type="protein sequence ID" value="TraesROB_scaffold_026259_01G000200.1"/>
    <property type="gene ID" value="TraesROB_scaffold_026259_01G000200"/>
</dbReference>
<dbReference type="OMA" id="GAHINIK"/>
<dbReference type="GO" id="GO:0031386">
    <property type="term" value="F:protein tag activity"/>
    <property type="evidence" value="ECO:0000318"/>
    <property type="project" value="GO_Central"/>
</dbReference>
<dbReference type="Gramene" id="TraesJAG4A03G02183150.1">
    <property type="protein sequence ID" value="TraesJAG4A03G02183150.1.CDS1"/>
    <property type="gene ID" value="TraesJAG4A03G02183150"/>
</dbReference>
<dbReference type="SMR" id="A0A3B6I0M8"/>
<accession>A0A3B6I0M8</accession>
<dbReference type="GO" id="GO:0016925">
    <property type="term" value="P:protein sumoylation"/>
    <property type="evidence" value="ECO:0000318"/>
    <property type="project" value="GO_Central"/>
</dbReference>
<dbReference type="Gramene" id="TraesRN4A0101003700.1">
    <property type="protein sequence ID" value="TraesRN4A0101003700.1"/>
    <property type="gene ID" value="TraesRN4A0101003700"/>
</dbReference>
<dbReference type="Gramene" id="TraesMAC4A03G02180620.1">
    <property type="protein sequence ID" value="TraesMAC4A03G02180620.1.CDS1"/>
    <property type="gene ID" value="TraesMAC4A03G02180620"/>
</dbReference>
<dbReference type="AlphaFoldDB" id="A0A3B6I0M8"/>
<dbReference type="InterPro" id="IPR029071">
    <property type="entry name" value="Ubiquitin-like_domsf"/>
</dbReference>
<reference evidence="1" key="2">
    <citation type="submission" date="2018-10" db="UniProtKB">
        <authorList>
            <consortium name="EnsemblPlants"/>
        </authorList>
    </citation>
    <scope>IDENTIFICATION</scope>
</reference>
<dbReference type="Gramene" id="TraesCS4A03G0967500.1">
    <property type="protein sequence ID" value="TraesCS4A03G0967500.1.CDS1"/>
    <property type="gene ID" value="TraesCS4A03G0967500"/>
</dbReference>
<protein>
    <recommendedName>
        <fullName evidence="3">Ubiquitin-like domain-containing protein</fullName>
    </recommendedName>
</protein>
<dbReference type="Gramene" id="TraesCS4A02G387400.1">
    <property type="protein sequence ID" value="TraesCS4A02G387400.1.cds1"/>
    <property type="gene ID" value="TraesCS4A02G387400"/>
</dbReference>
<dbReference type="Gramene" id="TraesNOR4A03G02204170.1">
    <property type="protein sequence ID" value="TraesNOR4A03G02204170.1.CDS1"/>
    <property type="gene ID" value="TraesNOR4A03G02204170"/>
</dbReference>
<dbReference type="Proteomes" id="UP000019116">
    <property type="component" value="Chromosome 4A"/>
</dbReference>
<evidence type="ECO:0000313" key="1">
    <source>
        <dbReference type="EnsemblPlants" id="TraesCS4A02G387400.1.cds1"/>
    </source>
</evidence>
<name>A0A3B6I0M8_WHEAT</name>
<dbReference type="Gramene" id="TraesJUL4A03G02201530.1">
    <property type="protein sequence ID" value="TraesJUL4A03G02201530.1.CDS1"/>
    <property type="gene ID" value="TraesJUL4A03G02201530"/>
</dbReference>
<dbReference type="GO" id="GO:0005634">
    <property type="term" value="C:nucleus"/>
    <property type="evidence" value="ECO:0000318"/>
    <property type="project" value="GO_Central"/>
</dbReference>
<dbReference type="Gene3D" id="3.10.20.90">
    <property type="entry name" value="Phosphatidylinositol 3-kinase Catalytic Subunit, Chain A, domain 1"/>
    <property type="match status" value="1"/>
</dbReference>
<dbReference type="Gramene" id="TraesWEE_scaffold_034336_01G000100.1">
    <property type="protein sequence ID" value="TraesWEE_scaffold_034336_01G000100.1"/>
    <property type="gene ID" value="TraesWEE_scaffold_034336_01G000100"/>
</dbReference>
<dbReference type="Gramene" id="TraesARI4A03G02220290.1">
    <property type="protein sequence ID" value="TraesARI4A03G02220290.1.CDS1"/>
    <property type="gene ID" value="TraesARI4A03G02220290"/>
</dbReference>
<dbReference type="SUPFAM" id="SSF54236">
    <property type="entry name" value="Ubiquitin-like"/>
    <property type="match status" value="1"/>
</dbReference>